<evidence type="ECO:0000313" key="2">
    <source>
        <dbReference type="Proteomes" id="UP000034163"/>
    </source>
</evidence>
<gene>
    <name evidence="1" type="ORF">UU72_C0001G0081</name>
</gene>
<reference evidence="1 2" key="1">
    <citation type="journal article" date="2015" name="Nature">
        <title>rRNA introns, odd ribosomes, and small enigmatic genomes across a large radiation of phyla.</title>
        <authorList>
            <person name="Brown C.T."/>
            <person name="Hug L.A."/>
            <person name="Thomas B.C."/>
            <person name="Sharon I."/>
            <person name="Castelle C.J."/>
            <person name="Singh A."/>
            <person name="Wilkins M.J."/>
            <person name="Williams K.H."/>
            <person name="Banfield J.F."/>
        </authorList>
    </citation>
    <scope>NUCLEOTIDE SEQUENCE [LARGE SCALE GENOMIC DNA]</scope>
</reference>
<sequence length="83" mass="9319">MSETSAAKPRSVNVGDIIEINGKKYKFQPSSTTAFNFALRHYDSRDELPDGYFISIRLVETGDIVLHSVQDIWDAVLTAQSKE</sequence>
<accession>A0A0G0WZL5</accession>
<evidence type="ECO:0000313" key="1">
    <source>
        <dbReference type="EMBL" id="KKS17597.1"/>
    </source>
</evidence>
<protein>
    <submittedName>
        <fullName evidence="1">Uncharacterized protein</fullName>
    </submittedName>
</protein>
<dbReference type="Proteomes" id="UP000034163">
    <property type="component" value="Unassembled WGS sequence"/>
</dbReference>
<dbReference type="AlphaFoldDB" id="A0A0G0WZL5"/>
<name>A0A0G0WZL5_UNCKA</name>
<proteinExistence type="predicted"/>
<dbReference type="EMBL" id="LCBS01000001">
    <property type="protein sequence ID" value="KKS17597.1"/>
    <property type="molecule type" value="Genomic_DNA"/>
</dbReference>
<organism evidence="1 2">
    <name type="scientific">candidate division WWE3 bacterium GW2011_GWB1_41_6</name>
    <dbReference type="NCBI Taxonomy" id="1619112"/>
    <lineage>
        <taxon>Bacteria</taxon>
        <taxon>Katanobacteria</taxon>
    </lineage>
</organism>
<comment type="caution">
    <text evidence="1">The sequence shown here is derived from an EMBL/GenBank/DDBJ whole genome shotgun (WGS) entry which is preliminary data.</text>
</comment>